<sequence>MSGAEDALLGAVTRAGQSVLASLPLTGGTFGASGALAVSATELWLSQPQLLGGPAVASVARGEVRRAVARRARFGGYVLDLQLDGRRVRLTTRASGADVEAFLAVLGVVRD</sequence>
<dbReference type="AlphaFoldDB" id="A0A2T0R323"/>
<reference evidence="1 2" key="1">
    <citation type="submission" date="2018-03" db="EMBL/GenBank/DDBJ databases">
        <title>Genomic Encyclopedia of Archaeal and Bacterial Type Strains, Phase II (KMG-II): from individual species to whole genera.</title>
        <authorList>
            <person name="Goeker M."/>
        </authorList>
    </citation>
    <scope>NUCLEOTIDE SEQUENCE [LARGE SCALE GENOMIC DNA]</scope>
    <source>
        <strain evidence="1 2">DSM 19711</strain>
    </source>
</reference>
<dbReference type="EMBL" id="PVZF01000006">
    <property type="protein sequence ID" value="PRY14446.1"/>
    <property type="molecule type" value="Genomic_DNA"/>
</dbReference>
<evidence type="ECO:0000313" key="2">
    <source>
        <dbReference type="Proteomes" id="UP000238083"/>
    </source>
</evidence>
<accession>A0A2T0R323</accession>
<dbReference type="RefSeq" id="WP_106210812.1">
    <property type="nucleotide sequence ID" value="NZ_PVZF01000006.1"/>
</dbReference>
<keyword evidence="2" id="KW-1185">Reference proteome</keyword>
<evidence type="ECO:0000313" key="1">
    <source>
        <dbReference type="EMBL" id="PRY14446.1"/>
    </source>
</evidence>
<organism evidence="1 2">
    <name type="scientific">Kineococcus rhizosphaerae</name>
    <dbReference type="NCBI Taxonomy" id="559628"/>
    <lineage>
        <taxon>Bacteria</taxon>
        <taxon>Bacillati</taxon>
        <taxon>Actinomycetota</taxon>
        <taxon>Actinomycetes</taxon>
        <taxon>Kineosporiales</taxon>
        <taxon>Kineosporiaceae</taxon>
        <taxon>Kineococcus</taxon>
    </lineage>
</organism>
<proteinExistence type="predicted"/>
<evidence type="ECO:0008006" key="3">
    <source>
        <dbReference type="Google" id="ProtNLM"/>
    </source>
</evidence>
<comment type="caution">
    <text evidence="1">The sequence shown here is derived from an EMBL/GenBank/DDBJ whole genome shotgun (WGS) entry which is preliminary data.</text>
</comment>
<gene>
    <name evidence="1" type="ORF">CLV37_1064</name>
</gene>
<dbReference type="Proteomes" id="UP000238083">
    <property type="component" value="Unassembled WGS sequence"/>
</dbReference>
<name>A0A2T0R323_9ACTN</name>
<protein>
    <recommendedName>
        <fullName evidence="3">YokE-like PH domain-containing protein</fullName>
    </recommendedName>
</protein>